<dbReference type="Gene3D" id="3.90.25.10">
    <property type="entry name" value="UDP-galactose 4-epimerase, domain 1"/>
    <property type="match status" value="1"/>
</dbReference>
<dbReference type="PANTHER" id="PTHR43000">
    <property type="entry name" value="DTDP-D-GLUCOSE 4,6-DEHYDRATASE-RELATED"/>
    <property type="match status" value="1"/>
</dbReference>
<protein>
    <submittedName>
        <fullName evidence="5">NAD-dependent dehydratase</fullName>
    </submittedName>
</protein>
<evidence type="ECO:0000256" key="2">
    <source>
        <dbReference type="ARBA" id="ARBA00007637"/>
    </source>
</evidence>
<proteinExistence type="inferred from homology"/>
<sequence>MAASKKIFVLGGDGFCGWPTSLHLSSLGHEVTIIDNFSRRRIDAELGVRSLTPIVSMEQRIDAWQDVSGSVLKFHYLDVAEDYAQLVHLLETERPDTIVHFAEQRAAPYSMRGAAEKRYTVGNNVGGTHNVLNALVESDLDCHLVHLGTMGVYGYGGAGFEIPEGYLEVDVTDREGKRHEWEILYPTRPGSVYHMTKSIDQLMFQFYAQNDALRITDLHQGIVWGTQTAETRRHPDLVNRFDYDGEYGTVLNRFLVQAATGHPLTVHGTGGQTRAFINIQDTVRCIALAVDHPPRRGERVKILNQIAETLRVRDLAALVSEVTGARVEYRPNPRKEAAENDLEVSNATFRALGLDPITLHEGLLQETLEISTRFADRVDPDHIPARTAWSREERARLDEPDGKVVPFTRGAPRTDAA</sequence>
<evidence type="ECO:0000256" key="1">
    <source>
        <dbReference type="ARBA" id="ARBA00005125"/>
    </source>
</evidence>
<comment type="pathway">
    <text evidence="1">Bacterial outer membrane biogenesis; LPS O-antigen biosynthesis.</text>
</comment>
<dbReference type="InterPro" id="IPR036291">
    <property type="entry name" value="NAD(P)-bd_dom_sf"/>
</dbReference>
<comment type="similarity">
    <text evidence="2">Belongs to the NAD(P)-dependent epimerase/dehydratase family.</text>
</comment>
<dbReference type="Gene3D" id="3.40.50.720">
    <property type="entry name" value="NAD(P)-binding Rossmann-like Domain"/>
    <property type="match status" value="1"/>
</dbReference>
<evidence type="ECO:0000313" key="6">
    <source>
        <dbReference type="Proteomes" id="UP000249082"/>
    </source>
</evidence>
<reference evidence="5 6" key="1">
    <citation type="submission" date="2017-08" db="EMBL/GenBank/DDBJ databases">
        <title>Infants hospitalized years apart are colonized by the same room-sourced microbial strains.</title>
        <authorList>
            <person name="Brooks B."/>
            <person name="Olm M.R."/>
            <person name="Firek B.A."/>
            <person name="Baker R."/>
            <person name="Thomas B.C."/>
            <person name="Morowitz M.J."/>
            <person name="Banfield J.F."/>
        </authorList>
    </citation>
    <scope>NUCLEOTIDE SEQUENCE [LARGE SCALE GENOMIC DNA]</scope>
    <source>
        <strain evidence="5">S2_005_002_R2_33</strain>
    </source>
</reference>
<comment type="caution">
    <text evidence="5">The sequence shown here is derived from an EMBL/GenBank/DDBJ whole genome shotgun (WGS) entry which is preliminary data.</text>
</comment>
<feature type="compositionally biased region" description="Basic and acidic residues" evidence="3">
    <location>
        <begin position="389"/>
        <end position="402"/>
    </location>
</feature>
<dbReference type="Proteomes" id="UP000249082">
    <property type="component" value="Unassembled WGS sequence"/>
</dbReference>
<evidence type="ECO:0000259" key="4">
    <source>
        <dbReference type="Pfam" id="PF01370"/>
    </source>
</evidence>
<accession>A0A2W5QKB1</accession>
<feature type="domain" description="NAD-dependent epimerase/dehydratase" evidence="4">
    <location>
        <begin position="7"/>
        <end position="295"/>
    </location>
</feature>
<dbReference type="EMBL" id="QFPX01000023">
    <property type="protein sequence ID" value="PZQ51920.1"/>
    <property type="molecule type" value="Genomic_DNA"/>
</dbReference>
<dbReference type="AlphaFoldDB" id="A0A2W5QKB1"/>
<name>A0A2W5QKB1_9SPHN</name>
<dbReference type="SUPFAM" id="SSF51735">
    <property type="entry name" value="NAD(P)-binding Rossmann-fold domains"/>
    <property type="match status" value="1"/>
</dbReference>
<dbReference type="InterPro" id="IPR001509">
    <property type="entry name" value="Epimerase_deHydtase"/>
</dbReference>
<organism evidence="5 6">
    <name type="scientific">Novosphingobium pentaromativorans</name>
    <dbReference type="NCBI Taxonomy" id="205844"/>
    <lineage>
        <taxon>Bacteria</taxon>
        <taxon>Pseudomonadati</taxon>
        <taxon>Pseudomonadota</taxon>
        <taxon>Alphaproteobacteria</taxon>
        <taxon>Sphingomonadales</taxon>
        <taxon>Sphingomonadaceae</taxon>
        <taxon>Novosphingobium</taxon>
    </lineage>
</organism>
<evidence type="ECO:0000256" key="3">
    <source>
        <dbReference type="SAM" id="MobiDB-lite"/>
    </source>
</evidence>
<feature type="region of interest" description="Disordered" evidence="3">
    <location>
        <begin position="389"/>
        <end position="417"/>
    </location>
</feature>
<gene>
    <name evidence="5" type="ORF">DI555_20445</name>
</gene>
<dbReference type="Pfam" id="PF01370">
    <property type="entry name" value="Epimerase"/>
    <property type="match status" value="1"/>
</dbReference>
<evidence type="ECO:0000313" key="5">
    <source>
        <dbReference type="EMBL" id="PZQ51920.1"/>
    </source>
</evidence>